<dbReference type="EMBL" id="CP036289">
    <property type="protein sequence ID" value="QDU76080.1"/>
    <property type="molecule type" value="Genomic_DNA"/>
</dbReference>
<evidence type="ECO:0000256" key="1">
    <source>
        <dbReference type="SAM" id="SignalP"/>
    </source>
</evidence>
<proteinExistence type="predicted"/>
<dbReference type="Proteomes" id="UP000318626">
    <property type="component" value="Chromosome"/>
</dbReference>
<feature type="signal peptide" evidence="1">
    <location>
        <begin position="1"/>
        <end position="21"/>
    </location>
</feature>
<dbReference type="OrthoDB" id="286604at2"/>
<feature type="chain" id="PRO_5022213431" evidence="1">
    <location>
        <begin position="22"/>
        <end position="254"/>
    </location>
</feature>
<keyword evidence="1" id="KW-0732">Signal</keyword>
<organism evidence="2 3">
    <name type="scientific">Bremerella volcania</name>
    <dbReference type="NCBI Taxonomy" id="2527984"/>
    <lineage>
        <taxon>Bacteria</taxon>
        <taxon>Pseudomonadati</taxon>
        <taxon>Planctomycetota</taxon>
        <taxon>Planctomycetia</taxon>
        <taxon>Pirellulales</taxon>
        <taxon>Pirellulaceae</taxon>
        <taxon>Bremerella</taxon>
    </lineage>
</organism>
<dbReference type="RefSeq" id="WP_144973929.1">
    <property type="nucleotide sequence ID" value="NZ_CP036289.1"/>
</dbReference>
<evidence type="ECO:0000313" key="2">
    <source>
        <dbReference type="EMBL" id="QDU76080.1"/>
    </source>
</evidence>
<reference evidence="3" key="1">
    <citation type="submission" date="2019-02" db="EMBL/GenBank/DDBJ databases">
        <title>Deep-cultivation of Planctomycetes and their phenomic and genomic characterization uncovers novel biology.</title>
        <authorList>
            <person name="Wiegand S."/>
            <person name="Jogler M."/>
            <person name="Boedeker C."/>
            <person name="Pinto D."/>
            <person name="Vollmers J."/>
            <person name="Rivas-Marin E."/>
            <person name="Kohn T."/>
            <person name="Peeters S.H."/>
            <person name="Heuer A."/>
            <person name="Rast P."/>
            <person name="Oberbeckmann S."/>
            <person name="Bunk B."/>
            <person name="Jeske O."/>
            <person name="Meyerdierks A."/>
            <person name="Storesund J.E."/>
            <person name="Kallscheuer N."/>
            <person name="Luecker S."/>
            <person name="Lage O.M."/>
            <person name="Pohl T."/>
            <person name="Merkel B.J."/>
            <person name="Hornburger P."/>
            <person name="Mueller R.-W."/>
            <person name="Bruemmer F."/>
            <person name="Labrenz M."/>
            <person name="Spormann A.M."/>
            <person name="Op den Camp H."/>
            <person name="Overmann J."/>
            <person name="Amann R."/>
            <person name="Jetten M.S.M."/>
            <person name="Mascher T."/>
            <person name="Medema M.H."/>
            <person name="Devos D.P."/>
            <person name="Kaster A.-K."/>
            <person name="Ovreas L."/>
            <person name="Rohde M."/>
            <person name="Galperin M.Y."/>
            <person name="Jogler C."/>
        </authorList>
    </citation>
    <scope>NUCLEOTIDE SEQUENCE [LARGE SCALE GENOMIC DNA]</scope>
    <source>
        <strain evidence="3">Pan97</strain>
    </source>
</reference>
<gene>
    <name evidence="2" type="ORF">Pan97_31250</name>
</gene>
<dbReference type="KEGG" id="bvo:Pan97_31250"/>
<sequence length="254" mass="27867" precursor="true">MLARYLLAVVLATLSASIAFAAEPTELAKGKIADASLEKLAPKSGFITDAKTFAKLWKAWRADEAVPEIDFSKDLVLVGLADGPNLVMFQPKLQDDGDLKYVVASTRMAGPGFGYRLVKISRKGVKTVNGQSIEEGIVQGTITIPDSSTLEEGQTIEVKLFEFDPLLADVSAKLIDEKVLADFQHETGKATDIPFAVGADYEIQKERRYYITVYALQNGDRTHIGEIEGKRGLNVVLQNGDRSPVHLIFRQLKK</sequence>
<evidence type="ECO:0000313" key="3">
    <source>
        <dbReference type="Proteomes" id="UP000318626"/>
    </source>
</evidence>
<accession>A0A518CA27</accession>
<protein>
    <submittedName>
        <fullName evidence="2">Uncharacterized protein</fullName>
    </submittedName>
</protein>
<keyword evidence="3" id="KW-1185">Reference proteome</keyword>
<dbReference type="AlphaFoldDB" id="A0A518CA27"/>
<name>A0A518CA27_9BACT</name>